<accession>A0A6A4VMV8</accession>
<protein>
    <submittedName>
        <fullName evidence="1">Uncharacterized protein</fullName>
    </submittedName>
</protein>
<reference evidence="1 2" key="1">
    <citation type="submission" date="2019-07" db="EMBL/GenBank/DDBJ databases">
        <title>Draft genome assembly of a fouling barnacle, Amphibalanus amphitrite (Darwin, 1854): The first reference genome for Thecostraca.</title>
        <authorList>
            <person name="Kim W."/>
        </authorList>
    </citation>
    <scope>NUCLEOTIDE SEQUENCE [LARGE SCALE GENOMIC DNA]</scope>
    <source>
        <strain evidence="1">SNU_AA5</strain>
        <tissue evidence="1">Soma without cirri and trophi</tissue>
    </source>
</reference>
<dbReference type="Proteomes" id="UP000440578">
    <property type="component" value="Unassembled WGS sequence"/>
</dbReference>
<evidence type="ECO:0000313" key="1">
    <source>
        <dbReference type="EMBL" id="KAF0292894.1"/>
    </source>
</evidence>
<gene>
    <name evidence="1" type="ORF">FJT64_009202</name>
</gene>
<proteinExistence type="predicted"/>
<organism evidence="1 2">
    <name type="scientific">Amphibalanus amphitrite</name>
    <name type="common">Striped barnacle</name>
    <name type="synonym">Balanus amphitrite</name>
    <dbReference type="NCBI Taxonomy" id="1232801"/>
    <lineage>
        <taxon>Eukaryota</taxon>
        <taxon>Metazoa</taxon>
        <taxon>Ecdysozoa</taxon>
        <taxon>Arthropoda</taxon>
        <taxon>Crustacea</taxon>
        <taxon>Multicrustacea</taxon>
        <taxon>Cirripedia</taxon>
        <taxon>Thoracica</taxon>
        <taxon>Thoracicalcarea</taxon>
        <taxon>Balanomorpha</taxon>
        <taxon>Balanoidea</taxon>
        <taxon>Balanidae</taxon>
        <taxon>Amphibalaninae</taxon>
        <taxon>Amphibalanus</taxon>
    </lineage>
</organism>
<comment type="caution">
    <text evidence="1">The sequence shown here is derived from an EMBL/GenBank/DDBJ whole genome shotgun (WGS) entry which is preliminary data.</text>
</comment>
<evidence type="ECO:0000313" key="2">
    <source>
        <dbReference type="Proteomes" id="UP000440578"/>
    </source>
</evidence>
<keyword evidence="2" id="KW-1185">Reference proteome</keyword>
<name>A0A6A4VMV8_AMPAM</name>
<dbReference type="AlphaFoldDB" id="A0A6A4VMV8"/>
<sequence>METSYIGQLKRDFFMSFLNLEPGAHTYTDGYEARAAMGHLLYDHSRLVSEMCGCYVCTIITAAYACQTHPWRFCSNQFDCELCYSLVGETMHILMPEYWPSWAKRSL</sequence>
<dbReference type="EMBL" id="VIIS01001789">
    <property type="protein sequence ID" value="KAF0292894.1"/>
    <property type="molecule type" value="Genomic_DNA"/>
</dbReference>